<reference evidence="1 2" key="1">
    <citation type="submission" date="2016-06" db="EMBL/GenBank/DDBJ databases">
        <authorList>
            <person name="Kjaerup R.B."/>
            <person name="Dalgaard T.S."/>
            <person name="Juul-Madsen H.R."/>
        </authorList>
    </citation>
    <scope>NUCLEOTIDE SEQUENCE [LARGE SCALE GENOMIC DNA]</scope>
    <source>
        <strain evidence="1 2">1081914.2</strain>
    </source>
</reference>
<dbReference type="Pfam" id="PF13738">
    <property type="entry name" value="Pyr_redox_3"/>
    <property type="match status" value="1"/>
</dbReference>
<dbReference type="Proteomes" id="UP000093795">
    <property type="component" value="Unassembled WGS sequence"/>
</dbReference>
<dbReference type="GO" id="GO:0004497">
    <property type="term" value="F:monooxygenase activity"/>
    <property type="evidence" value="ECO:0007669"/>
    <property type="project" value="UniProtKB-KW"/>
</dbReference>
<comment type="caution">
    <text evidence="1">The sequence shown here is derived from an EMBL/GenBank/DDBJ whole genome shotgun (WGS) entry which is preliminary data.</text>
</comment>
<dbReference type="Gene3D" id="3.50.50.60">
    <property type="entry name" value="FAD/NAD(P)-binding domain"/>
    <property type="match status" value="2"/>
</dbReference>
<dbReference type="AlphaFoldDB" id="A0A1A3BNV8"/>
<dbReference type="InterPro" id="IPR051209">
    <property type="entry name" value="FAD-bind_Monooxygenase_sf"/>
</dbReference>
<name>A0A1A3BNV8_MYCAS</name>
<evidence type="ECO:0000313" key="1">
    <source>
        <dbReference type="EMBL" id="OBI76018.1"/>
    </source>
</evidence>
<dbReference type="SUPFAM" id="SSF51905">
    <property type="entry name" value="FAD/NAD(P)-binding domain"/>
    <property type="match status" value="2"/>
</dbReference>
<dbReference type="PANTHER" id="PTHR42877">
    <property type="entry name" value="L-ORNITHINE N(5)-MONOOXYGENASE-RELATED"/>
    <property type="match status" value="1"/>
</dbReference>
<evidence type="ECO:0000313" key="2">
    <source>
        <dbReference type="Proteomes" id="UP000093795"/>
    </source>
</evidence>
<accession>A0A1A3BNV8</accession>
<proteinExistence type="predicted"/>
<protein>
    <submittedName>
        <fullName evidence="1">4-hydroxyacetophenone monooxygenase</fullName>
    </submittedName>
</protein>
<dbReference type="PANTHER" id="PTHR42877:SF4">
    <property type="entry name" value="FAD_NAD(P)-BINDING DOMAIN-CONTAINING PROTEIN-RELATED"/>
    <property type="match status" value="1"/>
</dbReference>
<keyword evidence="1" id="KW-0560">Oxidoreductase</keyword>
<organism evidence="1 2">
    <name type="scientific">Mycobacterium asiaticum</name>
    <dbReference type="NCBI Taxonomy" id="1790"/>
    <lineage>
        <taxon>Bacteria</taxon>
        <taxon>Bacillati</taxon>
        <taxon>Actinomycetota</taxon>
        <taxon>Actinomycetes</taxon>
        <taxon>Mycobacteriales</taxon>
        <taxon>Mycobacteriaceae</taxon>
        <taxon>Mycobacterium</taxon>
    </lineage>
</organism>
<dbReference type="eggNOG" id="COG2072">
    <property type="taxonomic scope" value="Bacteria"/>
</dbReference>
<dbReference type="OrthoDB" id="5168853at2"/>
<gene>
    <name evidence="1" type="ORF">A9X01_04165</name>
</gene>
<dbReference type="InterPro" id="IPR036188">
    <property type="entry name" value="FAD/NAD-bd_sf"/>
</dbReference>
<dbReference type="STRING" id="1790.A5645_01535"/>
<dbReference type="EMBL" id="LZKQ01000287">
    <property type="protein sequence ID" value="OBI76018.1"/>
    <property type="molecule type" value="Genomic_DNA"/>
</dbReference>
<dbReference type="RefSeq" id="WP_065123109.1">
    <property type="nucleotide sequence ID" value="NZ_LZKQ01000287.1"/>
</dbReference>
<sequence length="497" mass="55447">MTMPEDHTYAALIVGAGFTGLGAAIRLAEAGVTDIVVLERGDRVGGTWRDTRYPGASCDIPSLLYSFSFVKNPRWSRTYSPAPEICQHIEDMATRFGIRQHIRFGYQVTGLTFDEQDGVWTAQTSDHNHFRARTVILASGPLSDASLPDIRGLDSYRGHKIHSARWDSDYDFTGKRVAVIGTGASAIQIIPELVKQAGFVKVFQRTPGWVLPRLDVATPPPVQALFTKVPAAQQFTRQLLFWGHEATATAMVWNTPLTSLVARLGQAHIRAQVKDPWLRRQLTPDFTPGCKRMLVSSDYYPALQRDNCKLIDWPIATLSPAGIRTSDGIEHHLDCIVFATGYDVHLTGPPFPITGLGGRSLADDWAGGGQAYKSINAHGYPNLFFMTGPNSGPGHNSLLVYIEGQLDYAVRGITTILDKDLRYLDVRADVQRRHNENIQRRLTRTTWMSGCRSWYLTKDGFNASMYPGTATQYLRQMRDFRFRHYTAVARDRVAATA</sequence>
<keyword evidence="1" id="KW-0503">Monooxygenase</keyword>
<dbReference type="PRINTS" id="PR00469">
    <property type="entry name" value="PNDRDTASEII"/>
</dbReference>